<gene>
    <name evidence="1" type="ORF">CPB84DRAFT_1794281</name>
</gene>
<dbReference type="SUPFAM" id="SSF56601">
    <property type="entry name" value="beta-lactamase/transpeptidase-like"/>
    <property type="match status" value="1"/>
</dbReference>
<reference evidence="1" key="1">
    <citation type="submission" date="2020-11" db="EMBL/GenBank/DDBJ databases">
        <authorList>
            <consortium name="DOE Joint Genome Institute"/>
            <person name="Ahrendt S."/>
            <person name="Riley R."/>
            <person name="Andreopoulos W."/>
            <person name="LaButti K."/>
            <person name="Pangilinan J."/>
            <person name="Ruiz-duenas F.J."/>
            <person name="Barrasa J.M."/>
            <person name="Sanchez-Garcia M."/>
            <person name="Camarero S."/>
            <person name="Miyauchi S."/>
            <person name="Serrano A."/>
            <person name="Linde D."/>
            <person name="Babiker R."/>
            <person name="Drula E."/>
            <person name="Ayuso-Fernandez I."/>
            <person name="Pacheco R."/>
            <person name="Padilla G."/>
            <person name="Ferreira P."/>
            <person name="Barriuso J."/>
            <person name="Kellner H."/>
            <person name="Castanera R."/>
            <person name="Alfaro M."/>
            <person name="Ramirez L."/>
            <person name="Pisabarro A.G."/>
            <person name="Kuo A."/>
            <person name="Tritt A."/>
            <person name="Lipzen A."/>
            <person name="He G."/>
            <person name="Yan M."/>
            <person name="Ng V."/>
            <person name="Cullen D."/>
            <person name="Martin F."/>
            <person name="Rosso M.-N."/>
            <person name="Henrissat B."/>
            <person name="Hibbett D."/>
            <person name="Martinez A.T."/>
            <person name="Grigoriev I.V."/>
        </authorList>
    </citation>
    <scope>NUCLEOTIDE SEQUENCE</scope>
    <source>
        <strain evidence="1">AH 44721</strain>
    </source>
</reference>
<evidence type="ECO:0000313" key="2">
    <source>
        <dbReference type="Proteomes" id="UP000724874"/>
    </source>
</evidence>
<comment type="caution">
    <text evidence="1">The sequence shown here is derived from an EMBL/GenBank/DDBJ whole genome shotgun (WGS) entry which is preliminary data.</text>
</comment>
<dbReference type="Gene3D" id="3.40.710.10">
    <property type="entry name" value="DD-peptidase/beta-lactamase superfamily"/>
    <property type="match status" value="1"/>
</dbReference>
<keyword evidence="2" id="KW-1185">Reference proteome</keyword>
<dbReference type="Proteomes" id="UP000724874">
    <property type="component" value="Unassembled WGS sequence"/>
</dbReference>
<dbReference type="EMBL" id="JADNYJ010000160">
    <property type="protein sequence ID" value="KAF8878278.1"/>
    <property type="molecule type" value="Genomic_DNA"/>
</dbReference>
<name>A0A9P5NE36_GYMJU</name>
<sequence>MEGTGLPHYHSKDVPLDDEQILDSVSKHPLSNLPDFEPLYSNTGSFQVTEENRERLAVASTDNDVLNVDLKAMNASYGMLSSIADLSKLMQTFLDPNRPESLITPSTLREWLRPVHAWTDELTEVGLLWEIVKIPDTFGRQRRIYQKIGEFNGHYSAFAFNPTSGFGVIALMTVIEAFEHFQPVFDRLQVKTVTKEYAGTWKSKDGESEAIINVESGSLWAHKFDLKGNDILSVLREDRSEKMALASTGRKREFRLAKGYRPLTGWRHWGAMPYWVINSPGHCCGAPVDIIYFSDDCGEMVLNVPSAGVSLRRV</sequence>
<dbReference type="InterPro" id="IPR051478">
    <property type="entry name" value="Beta-lactamase-like_AB/R"/>
</dbReference>
<dbReference type="PANTHER" id="PTHR22935">
    <property type="entry name" value="PENICILLIN-BINDING PROTEIN"/>
    <property type="match status" value="1"/>
</dbReference>
<proteinExistence type="predicted"/>
<protein>
    <submittedName>
        <fullName evidence="1">Uncharacterized protein</fullName>
    </submittedName>
</protein>
<organism evidence="1 2">
    <name type="scientific">Gymnopilus junonius</name>
    <name type="common">Spectacular rustgill mushroom</name>
    <name type="synonym">Gymnopilus spectabilis subsp. junonius</name>
    <dbReference type="NCBI Taxonomy" id="109634"/>
    <lineage>
        <taxon>Eukaryota</taxon>
        <taxon>Fungi</taxon>
        <taxon>Dikarya</taxon>
        <taxon>Basidiomycota</taxon>
        <taxon>Agaricomycotina</taxon>
        <taxon>Agaricomycetes</taxon>
        <taxon>Agaricomycetidae</taxon>
        <taxon>Agaricales</taxon>
        <taxon>Agaricineae</taxon>
        <taxon>Hymenogastraceae</taxon>
        <taxon>Gymnopilus</taxon>
    </lineage>
</organism>
<dbReference type="OrthoDB" id="428260at2759"/>
<evidence type="ECO:0000313" key="1">
    <source>
        <dbReference type="EMBL" id="KAF8878278.1"/>
    </source>
</evidence>
<accession>A0A9P5NE36</accession>
<dbReference type="PANTHER" id="PTHR22935:SF95">
    <property type="entry name" value="BETA-LACTAMASE-LIKE 1-RELATED"/>
    <property type="match status" value="1"/>
</dbReference>
<dbReference type="InterPro" id="IPR012338">
    <property type="entry name" value="Beta-lactam/transpept-like"/>
</dbReference>
<dbReference type="AlphaFoldDB" id="A0A9P5NE36"/>